<accession>A0A1I8MJP1</accession>
<keyword evidence="3" id="KW-0812">Transmembrane</keyword>
<organism evidence="5">
    <name type="scientific">Musca domestica</name>
    <name type="common">House fly</name>
    <dbReference type="NCBI Taxonomy" id="7370"/>
    <lineage>
        <taxon>Eukaryota</taxon>
        <taxon>Metazoa</taxon>
        <taxon>Ecdysozoa</taxon>
        <taxon>Arthropoda</taxon>
        <taxon>Hexapoda</taxon>
        <taxon>Insecta</taxon>
        <taxon>Pterygota</taxon>
        <taxon>Neoptera</taxon>
        <taxon>Endopterygota</taxon>
        <taxon>Diptera</taxon>
        <taxon>Brachycera</taxon>
        <taxon>Muscomorpha</taxon>
        <taxon>Muscoidea</taxon>
        <taxon>Muscidae</taxon>
        <taxon>Musca</taxon>
    </lineage>
</organism>
<keyword evidence="3" id="KW-1133">Transmembrane helix</keyword>
<keyword evidence="2" id="KW-0677">Repeat</keyword>
<name>A0A1I8MJP1_MUSDO</name>
<dbReference type="eggNOG" id="KOG0619">
    <property type="taxonomic scope" value="Eukaryota"/>
</dbReference>
<dbReference type="VEuPathDB" id="VectorBase:MDOA005622"/>
<dbReference type="PRINTS" id="PR00019">
    <property type="entry name" value="LEURICHRPT"/>
</dbReference>
<dbReference type="EnsemblMetazoa" id="MDOA005622-RA">
    <property type="protein sequence ID" value="MDOA005622-PA"/>
    <property type="gene ID" value="MDOA005622"/>
</dbReference>
<keyword evidence="3" id="KW-0472">Membrane</keyword>
<evidence type="ECO:0008006" key="6">
    <source>
        <dbReference type="Google" id="ProtNLM"/>
    </source>
</evidence>
<sequence length="561" mass="63788">MRLRRAVALLLFVLPSFCLAEDVVLKCDEYNDKIGGMEKFCTVSGFQVTHSQNIKITPYYRANQTNFMKFYNSVLLDIPAKLFDVFSSLKNLDVSHTEIGDLSRNTFTSASMLNTLNLSYNLIEKINTSVFVGAHNLMRLDLSHNRIHTLGSLAFRGLGNMNKVILSHNVLTSIPTDLFLDNAYMDAVYLDYNQLEELKAEVFHGLRHIRELNVAHNRLKQFDPQIFQNSYGPEMLILAFNELTDFQLTNKTITKRLDLDSNRLSRLSVNGTSYISANNNSITQVEVWNGQDVNTLLLKQNQLKDINSIVSLTQLIELDISYNPVGNPNISTFQNLKHLTMLNLRATGISKLAFGMFAKLGNLESLDLAYNNLTELNLDMFVPANDKLRSFFVDANNLTEIQGKYSFAKAFPSLMELGISRNRFNCSYLHWLLIKPQLGDFTKLHIEHDDSPQEQTHIRDVTCLSNKNEELLKAEHDLADSKHFQNSMKQSLDAMSEHAKQMQTYLLVLSAILSLLVILVGSVCILGGIHYWRVQRAKYFQRRGGVIVFNSNATVNTHVEQ</sequence>
<evidence type="ECO:0000313" key="5">
    <source>
        <dbReference type="EnsemblMetazoa" id="MDOA005622-PA"/>
    </source>
</evidence>
<dbReference type="RefSeq" id="XP_005190880.2">
    <property type="nucleotide sequence ID" value="XM_005190823.4"/>
</dbReference>
<dbReference type="InterPro" id="IPR001611">
    <property type="entry name" value="Leu-rich_rpt"/>
</dbReference>
<keyword evidence="1" id="KW-0433">Leucine-rich repeat</keyword>
<dbReference type="Pfam" id="PF13855">
    <property type="entry name" value="LRR_8"/>
    <property type="match status" value="3"/>
</dbReference>
<dbReference type="OrthoDB" id="6022531at2759"/>
<feature type="signal peptide" evidence="4">
    <location>
        <begin position="1"/>
        <end position="20"/>
    </location>
</feature>
<evidence type="ECO:0000256" key="2">
    <source>
        <dbReference type="ARBA" id="ARBA00022737"/>
    </source>
</evidence>
<proteinExistence type="predicted"/>
<dbReference type="Gene3D" id="3.80.10.10">
    <property type="entry name" value="Ribonuclease Inhibitor"/>
    <property type="match status" value="2"/>
</dbReference>
<dbReference type="PANTHER" id="PTHR45712">
    <property type="entry name" value="AGAP008170-PA"/>
    <property type="match status" value="1"/>
</dbReference>
<feature type="transmembrane region" description="Helical" evidence="3">
    <location>
        <begin position="505"/>
        <end position="532"/>
    </location>
</feature>
<reference evidence="5" key="1">
    <citation type="submission" date="2020-05" db="UniProtKB">
        <authorList>
            <consortium name="EnsemblMetazoa"/>
        </authorList>
    </citation>
    <scope>IDENTIFICATION</scope>
    <source>
        <strain evidence="5">Aabys</strain>
    </source>
</reference>
<dbReference type="InterPro" id="IPR050333">
    <property type="entry name" value="SLRP"/>
</dbReference>
<gene>
    <name evidence="5" type="primary">101895109</name>
</gene>
<dbReference type="PANTHER" id="PTHR45712:SF22">
    <property type="entry name" value="INSULIN-LIKE GROWTH FACTOR-BINDING PROTEIN COMPLEX ACID LABILE SUBUNIT"/>
    <property type="match status" value="1"/>
</dbReference>
<evidence type="ECO:0000256" key="1">
    <source>
        <dbReference type="ARBA" id="ARBA00022614"/>
    </source>
</evidence>
<dbReference type="PROSITE" id="PS51450">
    <property type="entry name" value="LRR"/>
    <property type="match status" value="3"/>
</dbReference>
<dbReference type="VEuPathDB" id="VectorBase:MDOMA2_011149"/>
<feature type="chain" id="PRO_5044560466" description="Leucine rich repeat protein" evidence="4">
    <location>
        <begin position="21"/>
        <end position="561"/>
    </location>
</feature>
<dbReference type="SMART" id="SM00369">
    <property type="entry name" value="LRR_TYP"/>
    <property type="match status" value="7"/>
</dbReference>
<evidence type="ECO:0000256" key="4">
    <source>
        <dbReference type="SAM" id="SignalP"/>
    </source>
</evidence>
<dbReference type="KEGG" id="mde:101895109"/>
<dbReference type="STRING" id="7370.A0A1I8MJP1"/>
<dbReference type="SUPFAM" id="SSF52058">
    <property type="entry name" value="L domain-like"/>
    <property type="match status" value="1"/>
</dbReference>
<keyword evidence="4" id="KW-0732">Signal</keyword>
<dbReference type="AlphaFoldDB" id="A0A1I8MJP1"/>
<protein>
    <recommendedName>
        <fullName evidence="6">Leucine rich repeat protein</fullName>
    </recommendedName>
</protein>
<dbReference type="InterPro" id="IPR003591">
    <property type="entry name" value="Leu-rich_rpt_typical-subtyp"/>
</dbReference>
<dbReference type="InterPro" id="IPR032675">
    <property type="entry name" value="LRR_dom_sf"/>
</dbReference>
<evidence type="ECO:0000256" key="3">
    <source>
        <dbReference type="SAM" id="Phobius"/>
    </source>
</evidence>